<evidence type="ECO:0000256" key="4">
    <source>
        <dbReference type="ARBA" id="ARBA00012483"/>
    </source>
</evidence>
<feature type="transmembrane region" description="Helical" evidence="14">
    <location>
        <begin position="955"/>
        <end position="978"/>
    </location>
</feature>
<keyword evidence="9" id="KW-0833">Ubl conjugation pathway</keyword>
<sequence>MNDGGRPRVCRCESTPDHPLFHPCKCSGSIRFVHQDCLLEWLSHSKKQYCELCEYPFIFTPIYRDDMPDRIPIKVVLRQCVRRSGALLWTCFRAALVATVWLVILPFLTLYIWRFYFWTGESIGFAERLAQYRNQTIEAYNNNNNNNTASSTNDSKSGIFGYDINECFEGQIITAFVIIVFVAAYLFREWVIQHTPTDTGMEIVDEEPIAVDQPVIQGEPAREAIFAMRNGTPPYDQDDQEHFRQMIRNMAERVHDDNDQHSYGSGSDDTEPTYDDDWHVHHHMDDEHDSHDDEDDDEFVNSSRQPLRASWREEHERHDASSSNVRWRAPEFEEGAAAAAGGSSSAMRPLEEHNQQNNDDNVNQIPRWQNIAPARAPPVAPVPAIAPAPAPAPPPVHDQWNNDNDNNDADMDDDEPFDLREDIDGVLEAIGMRGSMWMLVQNSVLMSLMISLCLGIAIWIPYVIGRLVILIRPISFIHTPISILRFVTDHVVDFVLDYAMPYARSKASWISQLLPEKIYLALQTLDAHVSSLFNAIQSDSTSTLSSATTNTVTSAATNGTVSWGMHVVAMQDKVEMIASVVLDRWHRFALGQSGLDRSICIMMGYLVLIFVGSWYLARSGRITHNDAGNSVNDMIRQQGVFLKVFFFIVLELVLFPTVCGILIDMAALPLFEDATPANRWDFFMENPYSSTFLHWFIGTGFMFHFAVFITLVREVVRPGVMWFIRDPNDPQFNPVQEMVERSVLTLIRKIGASALMYCVLIVAGIGSVTFVVSQYSGLYPLRWSFDTPLSTVALDLLAVQFLVPPLVSYIKPRELSKKAFTDWCLAASRQLRLSSFMFNLRYPDEEGTHVRRTFKAWITRQKATVPSDVFADVAIEEDQDAPVVFKRDGNLARVPKHDSVPVLDNRRMVVPVDPVTLEPLDENERRLGHPAASESGDVENNTMIVYIPPHFRLRFLAFALSTWLAGSALACMVTVLPILLGRHVFDVYLASEKPAHDFYSFIVGAYIMVFLSMTINWISQKYEAFSHSNGSLSAAMSRAYLKQKAGTVLKATYFGVVFGVALPLLLGVAVDMYIFMPIRYSKSTDALVIHISEDWSLGIVYLSIIYGIAQILPANPLQRFLNDTLGNNIMRADTALVTRSLIGPSIMGVIGFILVPGLLALGTVHMLGITDPPMQVALFRCAYPVVFCFAILCGIVLLGSRFARLWLDEVRDATYLVGKRLHNLDEQSTSAAST</sequence>
<dbReference type="EC" id="2.3.2.27" evidence="4"/>
<keyword evidence="5" id="KW-0808">Transferase</keyword>
<dbReference type="AlphaFoldDB" id="A0AAD7XWA2"/>
<dbReference type="GO" id="GO:0005789">
    <property type="term" value="C:endoplasmic reticulum membrane"/>
    <property type="evidence" value="ECO:0007669"/>
    <property type="project" value="TreeGrafter"/>
</dbReference>
<dbReference type="EMBL" id="JARTCD010000018">
    <property type="protein sequence ID" value="KAJ8659449.1"/>
    <property type="molecule type" value="Genomic_DNA"/>
</dbReference>
<feature type="transmembrane region" description="Helical" evidence="14">
    <location>
        <begin position="644"/>
        <end position="671"/>
    </location>
</feature>
<dbReference type="InterPro" id="IPR011016">
    <property type="entry name" value="Znf_RING-CH"/>
</dbReference>
<keyword evidence="8" id="KW-0863">Zinc-finger</keyword>
<dbReference type="GO" id="GO:0036503">
    <property type="term" value="P:ERAD pathway"/>
    <property type="evidence" value="ECO:0007669"/>
    <property type="project" value="TreeGrafter"/>
</dbReference>
<evidence type="ECO:0000256" key="2">
    <source>
        <dbReference type="ARBA" id="ARBA00004141"/>
    </source>
</evidence>
<feature type="compositionally biased region" description="Basic and acidic residues" evidence="13">
    <location>
        <begin position="310"/>
        <end position="320"/>
    </location>
</feature>
<feature type="transmembrane region" description="Helical" evidence="14">
    <location>
        <begin position="998"/>
        <end position="1018"/>
    </location>
</feature>
<accession>A0AAD7XWA2</accession>
<dbReference type="PANTHER" id="PTHR13145">
    <property type="entry name" value="SSM4 PROTEIN"/>
    <property type="match status" value="1"/>
</dbReference>
<dbReference type="Pfam" id="PF23113">
    <property type="entry name" value="MARCHF6_C"/>
    <property type="match status" value="1"/>
</dbReference>
<protein>
    <recommendedName>
        <fullName evidence="4">RING-type E3 ubiquitin transferase</fullName>
        <ecNumber evidence="4">2.3.2.27</ecNumber>
    </recommendedName>
</protein>
<evidence type="ECO:0000256" key="13">
    <source>
        <dbReference type="SAM" id="MobiDB-lite"/>
    </source>
</evidence>
<comment type="catalytic activity">
    <reaction evidence="1">
        <text>S-ubiquitinyl-[E2 ubiquitin-conjugating enzyme]-L-cysteine + [acceptor protein]-L-lysine = [E2 ubiquitin-conjugating enzyme]-L-cysteine + N(6)-ubiquitinyl-[acceptor protein]-L-lysine.</text>
        <dbReference type="EC" id="2.3.2.27"/>
    </reaction>
</comment>
<dbReference type="PANTHER" id="PTHR13145:SF0">
    <property type="entry name" value="E3 UBIQUITIN-PROTEIN LIGASE MARCHF6"/>
    <property type="match status" value="1"/>
</dbReference>
<dbReference type="SMART" id="SM00744">
    <property type="entry name" value="RINGv"/>
    <property type="match status" value="1"/>
</dbReference>
<dbReference type="FunFam" id="3.30.40.10:FF:000287">
    <property type="entry name" value="RING finger membrane protein"/>
    <property type="match status" value="1"/>
</dbReference>
<feature type="transmembrane region" description="Helical" evidence="14">
    <location>
        <begin position="1177"/>
        <end position="1198"/>
    </location>
</feature>
<evidence type="ECO:0000256" key="1">
    <source>
        <dbReference type="ARBA" id="ARBA00000900"/>
    </source>
</evidence>
<feature type="region of interest" description="Disordered" evidence="13">
    <location>
        <begin position="377"/>
        <end position="414"/>
    </location>
</feature>
<feature type="domain" description="RING-CH-type" evidence="15">
    <location>
        <begin position="1"/>
        <end position="60"/>
    </location>
</feature>
<evidence type="ECO:0000313" key="17">
    <source>
        <dbReference type="Proteomes" id="UP001234581"/>
    </source>
</evidence>
<dbReference type="CDD" id="cd16702">
    <property type="entry name" value="RING_CH-C4HC3_MARCH6"/>
    <property type="match status" value="1"/>
</dbReference>
<feature type="transmembrane region" description="Helical" evidence="14">
    <location>
        <begin position="1095"/>
        <end position="1115"/>
    </location>
</feature>
<reference evidence="16 17" key="1">
    <citation type="submission" date="2023-03" db="EMBL/GenBank/DDBJ databases">
        <title>Genome sequence of Lichtheimia ornata CBS 291.66.</title>
        <authorList>
            <person name="Mohabir J.T."/>
            <person name="Shea T.P."/>
            <person name="Kurbessoian T."/>
            <person name="Berby B."/>
            <person name="Fontaine J."/>
            <person name="Livny J."/>
            <person name="Gnirke A."/>
            <person name="Stajich J.E."/>
            <person name="Cuomo C.A."/>
        </authorList>
    </citation>
    <scope>NUCLEOTIDE SEQUENCE [LARGE SCALE GENOMIC DNA]</scope>
    <source>
        <strain evidence="16">CBS 291.66</strain>
    </source>
</reference>
<feature type="transmembrane region" description="Helical" evidence="14">
    <location>
        <begin position="443"/>
        <end position="464"/>
    </location>
</feature>
<evidence type="ECO:0000256" key="3">
    <source>
        <dbReference type="ARBA" id="ARBA00004906"/>
    </source>
</evidence>
<keyword evidence="17" id="KW-1185">Reference proteome</keyword>
<dbReference type="GeneID" id="83212227"/>
<name>A0AAD7XWA2_9FUNG</name>
<feature type="transmembrane region" description="Helical" evidence="14">
    <location>
        <begin position="792"/>
        <end position="810"/>
    </location>
</feature>
<proteinExistence type="predicted"/>
<comment type="pathway">
    <text evidence="3">Protein modification; protein ubiquitination.</text>
</comment>
<feature type="transmembrane region" description="Helical" evidence="14">
    <location>
        <begin position="691"/>
        <end position="712"/>
    </location>
</feature>
<evidence type="ECO:0000313" key="16">
    <source>
        <dbReference type="EMBL" id="KAJ8659449.1"/>
    </source>
</evidence>
<organism evidence="16 17">
    <name type="scientific">Lichtheimia ornata</name>
    <dbReference type="NCBI Taxonomy" id="688661"/>
    <lineage>
        <taxon>Eukaryota</taxon>
        <taxon>Fungi</taxon>
        <taxon>Fungi incertae sedis</taxon>
        <taxon>Mucoromycota</taxon>
        <taxon>Mucoromycotina</taxon>
        <taxon>Mucoromycetes</taxon>
        <taxon>Mucorales</taxon>
        <taxon>Lichtheimiaceae</taxon>
        <taxon>Lichtheimia</taxon>
    </lineage>
</organism>
<dbReference type="GO" id="GO:0008270">
    <property type="term" value="F:zinc ion binding"/>
    <property type="evidence" value="ECO:0007669"/>
    <property type="project" value="UniProtKB-KW"/>
</dbReference>
<feature type="compositionally biased region" description="Basic and acidic residues" evidence="13">
    <location>
        <begin position="276"/>
        <end position="291"/>
    </location>
</feature>
<feature type="transmembrane region" description="Helical" evidence="14">
    <location>
        <begin position="87"/>
        <end position="113"/>
    </location>
</feature>
<comment type="caution">
    <text evidence="16">The sequence shown here is derived from an EMBL/GenBank/DDBJ whole genome shotgun (WGS) entry which is preliminary data.</text>
</comment>
<feature type="region of interest" description="Disordered" evidence="13">
    <location>
        <begin position="253"/>
        <end position="329"/>
    </location>
</feature>
<evidence type="ECO:0000256" key="9">
    <source>
        <dbReference type="ARBA" id="ARBA00022786"/>
    </source>
</evidence>
<evidence type="ECO:0000256" key="6">
    <source>
        <dbReference type="ARBA" id="ARBA00022692"/>
    </source>
</evidence>
<dbReference type="InterPro" id="IPR056521">
    <property type="entry name" value="MARCHF6-like_C"/>
</dbReference>
<keyword evidence="7" id="KW-0479">Metal-binding</keyword>
<dbReference type="Pfam" id="PF12906">
    <property type="entry name" value="RINGv"/>
    <property type="match status" value="1"/>
</dbReference>
<comment type="subcellular location">
    <subcellularLocation>
        <location evidence="2">Membrane</location>
        <topology evidence="2">Multi-pass membrane protein</topology>
    </subcellularLocation>
</comment>
<keyword evidence="11 14" id="KW-1133">Transmembrane helix</keyword>
<keyword evidence="12 14" id="KW-0472">Membrane</keyword>
<feature type="transmembrane region" description="Helical" evidence="14">
    <location>
        <begin position="595"/>
        <end position="617"/>
    </location>
</feature>
<feature type="compositionally biased region" description="Acidic residues" evidence="13">
    <location>
        <begin position="405"/>
        <end position="414"/>
    </location>
</feature>
<gene>
    <name evidence="16" type="ORF">O0I10_004814</name>
</gene>
<dbReference type="Proteomes" id="UP001234581">
    <property type="component" value="Unassembled WGS sequence"/>
</dbReference>
<dbReference type="RefSeq" id="XP_058344362.1">
    <property type="nucleotide sequence ID" value="XM_058484863.1"/>
</dbReference>
<keyword evidence="10" id="KW-0862">Zinc</keyword>
<evidence type="ECO:0000256" key="12">
    <source>
        <dbReference type="ARBA" id="ARBA00023136"/>
    </source>
</evidence>
<evidence type="ECO:0000256" key="10">
    <source>
        <dbReference type="ARBA" id="ARBA00022833"/>
    </source>
</evidence>
<evidence type="ECO:0000256" key="14">
    <source>
        <dbReference type="SAM" id="Phobius"/>
    </source>
</evidence>
<feature type="transmembrane region" description="Helical" evidence="14">
    <location>
        <begin position="1051"/>
        <end position="1075"/>
    </location>
</feature>
<evidence type="ECO:0000256" key="8">
    <source>
        <dbReference type="ARBA" id="ARBA00022771"/>
    </source>
</evidence>
<dbReference type="GO" id="GO:0061630">
    <property type="term" value="F:ubiquitin protein ligase activity"/>
    <property type="evidence" value="ECO:0007669"/>
    <property type="project" value="UniProtKB-EC"/>
</dbReference>
<evidence type="ECO:0000259" key="15">
    <source>
        <dbReference type="PROSITE" id="PS51292"/>
    </source>
</evidence>
<feature type="compositionally biased region" description="Pro residues" evidence="13">
    <location>
        <begin position="377"/>
        <end position="396"/>
    </location>
</feature>
<dbReference type="PROSITE" id="PS51292">
    <property type="entry name" value="ZF_RING_CH"/>
    <property type="match status" value="1"/>
</dbReference>
<dbReference type="SUPFAM" id="SSF57850">
    <property type="entry name" value="RING/U-box"/>
    <property type="match status" value="1"/>
</dbReference>
<feature type="transmembrane region" description="Helical" evidence="14">
    <location>
        <begin position="170"/>
        <end position="187"/>
    </location>
</feature>
<evidence type="ECO:0000256" key="11">
    <source>
        <dbReference type="ARBA" id="ARBA00022989"/>
    </source>
</evidence>
<keyword evidence="6 14" id="KW-0812">Transmembrane</keyword>
<dbReference type="Gene3D" id="3.30.40.10">
    <property type="entry name" value="Zinc/RING finger domain, C3HC4 (zinc finger)"/>
    <property type="match status" value="1"/>
</dbReference>
<evidence type="ECO:0000256" key="5">
    <source>
        <dbReference type="ARBA" id="ARBA00022679"/>
    </source>
</evidence>
<feature type="transmembrane region" description="Helical" evidence="14">
    <location>
        <begin position="1136"/>
        <end position="1157"/>
    </location>
</feature>
<dbReference type="InterPro" id="IPR013083">
    <property type="entry name" value="Znf_RING/FYVE/PHD"/>
</dbReference>
<evidence type="ECO:0000256" key="7">
    <source>
        <dbReference type="ARBA" id="ARBA00022723"/>
    </source>
</evidence>
<feature type="transmembrane region" description="Helical" evidence="14">
    <location>
        <begin position="754"/>
        <end position="772"/>
    </location>
</feature>